<dbReference type="Gene3D" id="3.40.50.720">
    <property type="entry name" value="NAD(P)-binding Rossmann-like Domain"/>
    <property type="match status" value="1"/>
</dbReference>
<dbReference type="FunFam" id="3.40.50.720:FF:000084">
    <property type="entry name" value="Short-chain dehydrogenase reductase"/>
    <property type="match status" value="1"/>
</dbReference>
<sequence>MTHAAAPYLTDLFGLHGRTALITGGSSGIGYAIARALGGAGAHVTIAARRPGHLDDALTRLHAHGITATAVSADMGDPGDLARLCETVPDTDILVTSAANNIRRPMGDLTPDDYRQTIAVNLTAPYELGRHHGPRMAARGWGRIINIGSQQTHRAFGDSGAYGVAKAAIGGLSRSQAEAWSRHGVTANTIIPGFVLTPLTEAAQAIPGRVEALAARHAVGRNGLPDDYAGIAVFLASNAAAFVTGQNICVDGGFSIT</sequence>
<evidence type="ECO:0000259" key="3">
    <source>
        <dbReference type="SMART" id="SM00822"/>
    </source>
</evidence>
<evidence type="ECO:0000313" key="5">
    <source>
        <dbReference type="Proteomes" id="UP000308705"/>
    </source>
</evidence>
<dbReference type="PANTHER" id="PTHR42879">
    <property type="entry name" value="3-OXOACYL-(ACYL-CARRIER-PROTEIN) REDUCTASE"/>
    <property type="match status" value="1"/>
</dbReference>
<protein>
    <submittedName>
        <fullName evidence="4">SDR family oxidoreductase</fullName>
    </submittedName>
</protein>
<dbReference type="GO" id="GO:0032787">
    <property type="term" value="P:monocarboxylic acid metabolic process"/>
    <property type="evidence" value="ECO:0007669"/>
    <property type="project" value="UniProtKB-ARBA"/>
</dbReference>
<dbReference type="EMBL" id="SZQA01000036">
    <property type="protein sequence ID" value="TKK84289.1"/>
    <property type="molecule type" value="Genomic_DNA"/>
</dbReference>
<dbReference type="SUPFAM" id="SSF51735">
    <property type="entry name" value="NAD(P)-binding Rossmann-fold domains"/>
    <property type="match status" value="1"/>
</dbReference>
<dbReference type="InterPro" id="IPR020904">
    <property type="entry name" value="Sc_DH/Rdtase_CS"/>
</dbReference>
<evidence type="ECO:0000313" key="4">
    <source>
        <dbReference type="EMBL" id="TKK84289.1"/>
    </source>
</evidence>
<dbReference type="PRINTS" id="PR00081">
    <property type="entry name" value="GDHRDH"/>
</dbReference>
<proteinExistence type="inferred from homology"/>
<dbReference type="AlphaFoldDB" id="A0A4U3M7U7"/>
<dbReference type="GO" id="GO:0016491">
    <property type="term" value="F:oxidoreductase activity"/>
    <property type="evidence" value="ECO:0007669"/>
    <property type="project" value="UniProtKB-KW"/>
</dbReference>
<dbReference type="InterPro" id="IPR002347">
    <property type="entry name" value="SDR_fam"/>
</dbReference>
<dbReference type="Proteomes" id="UP000308705">
    <property type="component" value="Unassembled WGS sequence"/>
</dbReference>
<dbReference type="OrthoDB" id="286404at2"/>
<name>A0A4U3M7U7_9ACTN</name>
<dbReference type="SMART" id="SM00822">
    <property type="entry name" value="PKS_KR"/>
    <property type="match status" value="1"/>
</dbReference>
<gene>
    <name evidence="4" type="ORF">FDA94_30705</name>
</gene>
<reference evidence="4 5" key="1">
    <citation type="submission" date="2019-04" db="EMBL/GenBank/DDBJ databases">
        <title>Herbidospora sp. NEAU-GS14.nov., a novel actinomycete isolated from soil.</title>
        <authorList>
            <person name="Han L."/>
        </authorList>
    </citation>
    <scope>NUCLEOTIDE SEQUENCE [LARGE SCALE GENOMIC DNA]</scope>
    <source>
        <strain evidence="4 5">NEAU-GS14</strain>
    </source>
</reference>
<accession>A0A4U3M7U7</accession>
<dbReference type="InterPro" id="IPR050259">
    <property type="entry name" value="SDR"/>
</dbReference>
<evidence type="ECO:0000256" key="1">
    <source>
        <dbReference type="ARBA" id="ARBA00006484"/>
    </source>
</evidence>
<evidence type="ECO:0000256" key="2">
    <source>
        <dbReference type="ARBA" id="ARBA00023002"/>
    </source>
</evidence>
<dbReference type="InterPro" id="IPR036291">
    <property type="entry name" value="NAD(P)-bd_dom_sf"/>
</dbReference>
<comment type="similarity">
    <text evidence="1">Belongs to the short-chain dehydrogenases/reductases (SDR) family.</text>
</comment>
<dbReference type="CDD" id="cd05233">
    <property type="entry name" value="SDR_c"/>
    <property type="match status" value="1"/>
</dbReference>
<feature type="domain" description="Ketoreductase" evidence="3">
    <location>
        <begin position="18"/>
        <end position="194"/>
    </location>
</feature>
<organism evidence="4 5">
    <name type="scientific">Herbidospora galbida</name>
    <dbReference type="NCBI Taxonomy" id="2575442"/>
    <lineage>
        <taxon>Bacteria</taxon>
        <taxon>Bacillati</taxon>
        <taxon>Actinomycetota</taxon>
        <taxon>Actinomycetes</taxon>
        <taxon>Streptosporangiales</taxon>
        <taxon>Streptosporangiaceae</taxon>
        <taxon>Herbidospora</taxon>
    </lineage>
</organism>
<dbReference type="Pfam" id="PF13561">
    <property type="entry name" value="adh_short_C2"/>
    <property type="match status" value="1"/>
</dbReference>
<keyword evidence="5" id="KW-1185">Reference proteome</keyword>
<keyword evidence="2" id="KW-0560">Oxidoreductase</keyword>
<dbReference type="PANTHER" id="PTHR42879:SF2">
    <property type="entry name" value="3-OXOACYL-[ACYL-CARRIER-PROTEIN] REDUCTASE FABG"/>
    <property type="match status" value="1"/>
</dbReference>
<comment type="caution">
    <text evidence="4">The sequence shown here is derived from an EMBL/GenBank/DDBJ whole genome shotgun (WGS) entry which is preliminary data.</text>
</comment>
<dbReference type="RefSeq" id="WP_137250549.1">
    <property type="nucleotide sequence ID" value="NZ_SZQA01000036.1"/>
</dbReference>
<dbReference type="PROSITE" id="PS00061">
    <property type="entry name" value="ADH_SHORT"/>
    <property type="match status" value="1"/>
</dbReference>
<dbReference type="InterPro" id="IPR057326">
    <property type="entry name" value="KR_dom"/>
</dbReference>